<feature type="signal peptide" evidence="1">
    <location>
        <begin position="1"/>
        <end position="20"/>
    </location>
</feature>
<protein>
    <submittedName>
        <fullName evidence="2">Uncharacterized protein</fullName>
    </submittedName>
</protein>
<reference evidence="2 3" key="1">
    <citation type="submission" date="2020-08" db="EMBL/GenBank/DDBJ databases">
        <title>Draft genome sequence of Parasphingopyxis sp. GrpM-11.</title>
        <authorList>
            <person name="Oh J."/>
            <person name="Roh D.-H."/>
        </authorList>
    </citation>
    <scope>NUCLEOTIDE SEQUENCE [LARGE SCALE GENOMIC DNA]</scope>
    <source>
        <strain evidence="2 3">GrpM-11</strain>
    </source>
</reference>
<proteinExistence type="predicted"/>
<keyword evidence="1" id="KW-0732">Signal</keyword>
<evidence type="ECO:0000313" key="3">
    <source>
        <dbReference type="Proteomes" id="UP000564378"/>
    </source>
</evidence>
<gene>
    <name evidence="2" type="ORF">H6P80_15890</name>
</gene>
<organism evidence="2 3">
    <name type="scientific">Parasphingopyxis marina</name>
    <dbReference type="NCBI Taxonomy" id="2761622"/>
    <lineage>
        <taxon>Bacteria</taxon>
        <taxon>Pseudomonadati</taxon>
        <taxon>Pseudomonadota</taxon>
        <taxon>Alphaproteobacteria</taxon>
        <taxon>Sphingomonadales</taxon>
        <taxon>Sphingomonadaceae</taxon>
        <taxon>Parasphingopyxis</taxon>
    </lineage>
</organism>
<dbReference type="RefSeq" id="WP_185802394.1">
    <property type="nucleotide sequence ID" value="NZ_JACJVJ010000003.1"/>
</dbReference>
<comment type="caution">
    <text evidence="2">The sequence shown here is derived from an EMBL/GenBank/DDBJ whole genome shotgun (WGS) entry which is preliminary data.</text>
</comment>
<sequence length="105" mass="10687">MVIRVVFAASLALCAAPSLAEQALPYDTTGLGGAAAPEPRLVYRLGAITGEHVTGPSSLEYAGLARLISATSFTASDGWRLGYDLDPLLYVIVADAGGRPAAAAP</sequence>
<dbReference type="Proteomes" id="UP000564378">
    <property type="component" value="Unassembled WGS sequence"/>
</dbReference>
<evidence type="ECO:0000313" key="2">
    <source>
        <dbReference type="EMBL" id="MBC2779107.1"/>
    </source>
</evidence>
<keyword evidence="3" id="KW-1185">Reference proteome</keyword>
<accession>A0A842I293</accession>
<name>A0A842I293_9SPHN</name>
<dbReference type="AlphaFoldDB" id="A0A842I293"/>
<evidence type="ECO:0000256" key="1">
    <source>
        <dbReference type="SAM" id="SignalP"/>
    </source>
</evidence>
<feature type="chain" id="PRO_5032723641" evidence="1">
    <location>
        <begin position="21"/>
        <end position="105"/>
    </location>
</feature>
<dbReference type="EMBL" id="JACJVJ010000003">
    <property type="protein sequence ID" value="MBC2779107.1"/>
    <property type="molecule type" value="Genomic_DNA"/>
</dbReference>